<dbReference type="InterPro" id="IPR016160">
    <property type="entry name" value="Ald_DH_CS_CYS"/>
</dbReference>
<feature type="domain" description="Serine/threonine specific protein phosphatases" evidence="7">
    <location>
        <begin position="108"/>
        <end position="113"/>
    </location>
</feature>
<evidence type="ECO:0000256" key="3">
    <source>
        <dbReference type="PROSITE-ProRule" id="PRU10007"/>
    </source>
</evidence>
<dbReference type="FunFam" id="3.40.309.10:FF:000001">
    <property type="entry name" value="Mitochondrial aldehyde dehydrogenase 2"/>
    <property type="match status" value="1"/>
</dbReference>
<dbReference type="InterPro" id="IPR006186">
    <property type="entry name" value="Ser/Thr-sp_prot-phosphatase"/>
</dbReference>
<comment type="caution">
    <text evidence="8">The sequence shown here is derived from an EMBL/GenBank/DDBJ whole genome shotgun (WGS) entry which is preliminary data.</text>
</comment>
<dbReference type="Gene3D" id="3.40.605.10">
    <property type="entry name" value="Aldehyde Dehydrogenase, Chain A, domain 1"/>
    <property type="match status" value="1"/>
</dbReference>
<dbReference type="EC" id="3.1.3.16" evidence="5"/>
<dbReference type="OrthoDB" id="310895at2759"/>
<dbReference type="Gene3D" id="3.60.21.10">
    <property type="match status" value="1"/>
</dbReference>
<dbReference type="PROSITE" id="PS00125">
    <property type="entry name" value="SER_THR_PHOSPHATASE"/>
    <property type="match status" value="1"/>
</dbReference>
<proteinExistence type="inferred from homology"/>
<dbReference type="PRINTS" id="PR00114">
    <property type="entry name" value="STPHPHTASE"/>
</dbReference>
<dbReference type="PANTHER" id="PTHR11699">
    <property type="entry name" value="ALDEHYDE DEHYDROGENASE-RELATED"/>
    <property type="match status" value="1"/>
</dbReference>
<accession>A0A507FNA2</accession>
<dbReference type="EMBL" id="QEAP01000029">
    <property type="protein sequence ID" value="TPX77065.1"/>
    <property type="molecule type" value="Genomic_DNA"/>
</dbReference>
<dbReference type="GO" id="GO:0019413">
    <property type="term" value="P:acetate biosynthetic process"/>
    <property type="evidence" value="ECO:0007669"/>
    <property type="project" value="UniProtKB-ARBA"/>
</dbReference>
<comment type="similarity">
    <text evidence="5">Belongs to the PPP phosphatase family.</text>
</comment>
<gene>
    <name evidence="8" type="ORF">CcCBS67573_g01642</name>
</gene>
<comment type="catalytic activity">
    <reaction evidence="5">
        <text>O-phospho-L-threonyl-[protein] + H2O = L-threonyl-[protein] + phosphate</text>
        <dbReference type="Rhea" id="RHEA:47004"/>
        <dbReference type="Rhea" id="RHEA-COMP:11060"/>
        <dbReference type="Rhea" id="RHEA-COMP:11605"/>
        <dbReference type="ChEBI" id="CHEBI:15377"/>
        <dbReference type="ChEBI" id="CHEBI:30013"/>
        <dbReference type="ChEBI" id="CHEBI:43474"/>
        <dbReference type="ChEBI" id="CHEBI:61977"/>
        <dbReference type="EC" id="3.1.3.16"/>
    </reaction>
</comment>
<dbReference type="InterPro" id="IPR029510">
    <property type="entry name" value="Ald_DH_CS_GLU"/>
</dbReference>
<dbReference type="FunFam" id="3.40.605.10:FF:000001">
    <property type="entry name" value="Aldehyde dehydrogenase 1"/>
    <property type="match status" value="1"/>
</dbReference>
<dbReference type="CDD" id="cd07415">
    <property type="entry name" value="MPP_PP2A_PP4_PP6"/>
    <property type="match status" value="1"/>
</dbReference>
<dbReference type="Gene3D" id="3.40.309.10">
    <property type="entry name" value="Aldehyde Dehydrogenase, Chain A, domain 2"/>
    <property type="match status" value="1"/>
</dbReference>
<feature type="active site" evidence="3">
    <location>
        <position position="621"/>
    </location>
</feature>
<evidence type="ECO:0000256" key="6">
    <source>
        <dbReference type="SAM" id="MobiDB-lite"/>
    </source>
</evidence>
<evidence type="ECO:0000313" key="8">
    <source>
        <dbReference type="EMBL" id="TPX77065.1"/>
    </source>
</evidence>
<dbReference type="SMART" id="SM00156">
    <property type="entry name" value="PP2Ac"/>
    <property type="match status" value="1"/>
</dbReference>
<protein>
    <recommendedName>
        <fullName evidence="5">Serine/threonine-protein phosphatase</fullName>
        <ecNumber evidence="5">3.1.3.16</ecNumber>
    </recommendedName>
</protein>
<sequence length="840" mass="91526">MLDIDVCIEHCYARRLLSEPVVKELCEQAKSVLLNEGNVRSVSAPCVVVGDVHGQFYDVLEIFRIAGRCPDTNYVFLGDYVDRGFYSVETILLLICLKLRWPSRVTLVRGNHESRAVTQTYGFYAECMRKYGTAAIWQYITDLFDYLVLAVVIEDSIFCVHGGLSPSIHTIDQIRMIDRFREIPHEGAMADLVWSDPAPITHLPNPRFTTAGDDARGDFQISPRGAGYLFGKQVTRQFLDINGLGHVCRAHQLCMEGFQIMFDDLVSTVWSAPNYCYRAGNMASVLQIGPELERFFNVFGPAPDDCRETPMKDASSAANGGGNGLDEDDDVSDSGVTLEQRRALRIRGRRGSNGSGGVVRDVGDSNSFSNPNVPTGLFINNEFVASKSGKTFETYDPNNGKPIASVFEAGADDVNAAVEAAKKAFLTWSKFSPAKRGDVMYKLATLIKRDQAELGALEAYDNGKPVGQATNVDLSLVIEHFKYFAGFADKMDNGRGINVREGIHAYTRVEPYGVVGQITPWNFPLLMVAWKIAPALAAGNVCVLKTSEKTPLSALKLCQLIVEAGFPPGVVNILSGFGPTAGDAIARHMDIHKLSFTGSTATGRKIMAAAAESNLKKVSLELGGKSPNIVFDDADLDDAIASARAGYVFNQGQVCCAGTRLFVQEGIYNEFMTRLKADAADVKVGHTFKNGTDMGPLVDKLQFEKVMGFFEQGKKEGATVEFGGERVGTEGYYVKPTIFSNVKTDMKIVKEEIFGPTIEEAIKKANDSEYGLAASIHTTNISTYIKVANALQAGTVWVNTHNAFNAAVPFGGYKSSGVGRDGGAEAIKDYTQVKAVYVRV</sequence>
<feature type="region of interest" description="Disordered" evidence="6">
    <location>
        <begin position="306"/>
        <end position="365"/>
    </location>
</feature>
<evidence type="ECO:0000256" key="2">
    <source>
        <dbReference type="ARBA" id="ARBA00023002"/>
    </source>
</evidence>
<dbReference type="Proteomes" id="UP000320333">
    <property type="component" value="Unassembled WGS sequence"/>
</dbReference>
<dbReference type="Pfam" id="PF00149">
    <property type="entry name" value="Metallophos"/>
    <property type="match status" value="1"/>
</dbReference>
<name>A0A507FNA2_9FUNG</name>
<dbReference type="InterPro" id="IPR016162">
    <property type="entry name" value="Ald_DH_N"/>
</dbReference>
<dbReference type="STRING" id="246404.A0A507FNA2"/>
<evidence type="ECO:0000259" key="7">
    <source>
        <dbReference type="PROSITE" id="PS00125"/>
    </source>
</evidence>
<dbReference type="InterPro" id="IPR015590">
    <property type="entry name" value="Aldehyde_DH_dom"/>
</dbReference>
<dbReference type="PROSITE" id="PS00070">
    <property type="entry name" value="ALDEHYDE_DEHYDR_CYS"/>
    <property type="match status" value="1"/>
</dbReference>
<dbReference type="InterPro" id="IPR016161">
    <property type="entry name" value="Ald_DH/histidinol_DH"/>
</dbReference>
<evidence type="ECO:0000313" key="9">
    <source>
        <dbReference type="Proteomes" id="UP000320333"/>
    </source>
</evidence>
<keyword evidence="2 4" id="KW-0560">Oxidoreductase</keyword>
<comment type="similarity">
    <text evidence="1 4">Belongs to the aldehyde dehydrogenase family.</text>
</comment>
<dbReference type="Pfam" id="PF00171">
    <property type="entry name" value="Aldedh"/>
    <property type="match status" value="1"/>
</dbReference>
<dbReference type="SUPFAM" id="SSF56300">
    <property type="entry name" value="Metallo-dependent phosphatases"/>
    <property type="match status" value="1"/>
</dbReference>
<evidence type="ECO:0000256" key="4">
    <source>
        <dbReference type="RuleBase" id="RU003345"/>
    </source>
</evidence>
<reference evidence="8 9" key="1">
    <citation type="journal article" date="2019" name="Sci. Rep.">
        <title>Comparative genomics of chytrid fungi reveal insights into the obligate biotrophic and pathogenic lifestyle of Synchytrium endobioticum.</title>
        <authorList>
            <person name="van de Vossenberg B.T.L.H."/>
            <person name="Warris S."/>
            <person name="Nguyen H.D.T."/>
            <person name="van Gent-Pelzer M.P.E."/>
            <person name="Joly D.L."/>
            <person name="van de Geest H.C."/>
            <person name="Bonants P.J.M."/>
            <person name="Smith D.S."/>
            <person name="Levesque C.A."/>
            <person name="van der Lee T.A.J."/>
        </authorList>
    </citation>
    <scope>NUCLEOTIDE SEQUENCE [LARGE SCALE GENOMIC DNA]</scope>
    <source>
        <strain evidence="8 9">CBS 675.73</strain>
    </source>
</reference>
<keyword evidence="9" id="KW-1185">Reference proteome</keyword>
<dbReference type="GO" id="GO:0016620">
    <property type="term" value="F:oxidoreductase activity, acting on the aldehyde or oxo group of donors, NAD or NADP as acceptor"/>
    <property type="evidence" value="ECO:0007669"/>
    <property type="project" value="InterPro"/>
</dbReference>
<keyword evidence="5" id="KW-0378">Hydrolase</keyword>
<dbReference type="PROSITE" id="PS00687">
    <property type="entry name" value="ALDEHYDE_DEHYDR_GLU"/>
    <property type="match status" value="1"/>
</dbReference>
<dbReference type="InterPro" id="IPR004843">
    <property type="entry name" value="Calcineurin-like_PHP"/>
</dbReference>
<dbReference type="AlphaFoldDB" id="A0A507FNA2"/>
<evidence type="ECO:0000256" key="5">
    <source>
        <dbReference type="RuleBase" id="RU004273"/>
    </source>
</evidence>
<dbReference type="InterPro" id="IPR016163">
    <property type="entry name" value="Ald_DH_C"/>
</dbReference>
<dbReference type="InterPro" id="IPR029052">
    <property type="entry name" value="Metallo-depent_PP-like"/>
</dbReference>
<dbReference type="SUPFAM" id="SSF53720">
    <property type="entry name" value="ALDH-like"/>
    <property type="match status" value="1"/>
</dbReference>
<dbReference type="GO" id="GO:0004722">
    <property type="term" value="F:protein serine/threonine phosphatase activity"/>
    <property type="evidence" value="ECO:0007669"/>
    <property type="project" value="UniProtKB-EC"/>
</dbReference>
<evidence type="ECO:0000256" key="1">
    <source>
        <dbReference type="ARBA" id="ARBA00009986"/>
    </source>
</evidence>
<organism evidence="8 9">
    <name type="scientific">Chytriomyces confervae</name>
    <dbReference type="NCBI Taxonomy" id="246404"/>
    <lineage>
        <taxon>Eukaryota</taxon>
        <taxon>Fungi</taxon>
        <taxon>Fungi incertae sedis</taxon>
        <taxon>Chytridiomycota</taxon>
        <taxon>Chytridiomycota incertae sedis</taxon>
        <taxon>Chytridiomycetes</taxon>
        <taxon>Chytridiales</taxon>
        <taxon>Chytriomycetaceae</taxon>
        <taxon>Chytriomyces</taxon>
    </lineage>
</organism>